<organism evidence="12 13">
    <name type="scientific">Staphylothermus hellenicus (strain DSM 12710 / JCM 10830 / BK20S6-10-b1 / P8)</name>
    <dbReference type="NCBI Taxonomy" id="591019"/>
    <lineage>
        <taxon>Archaea</taxon>
        <taxon>Thermoproteota</taxon>
        <taxon>Thermoprotei</taxon>
        <taxon>Desulfurococcales</taxon>
        <taxon>Desulfurococcaceae</taxon>
        <taxon>Staphylothermus</taxon>
    </lineage>
</organism>
<dbReference type="Pfam" id="PF08494">
    <property type="entry name" value="DEAD_assoc"/>
    <property type="match status" value="1"/>
</dbReference>
<dbReference type="PANTHER" id="PTHR47962:SF6">
    <property type="entry name" value="LARGE HELICASE-RELATED PROTEIN"/>
    <property type="match status" value="1"/>
</dbReference>
<evidence type="ECO:0000259" key="10">
    <source>
        <dbReference type="PROSITE" id="PS51192"/>
    </source>
</evidence>
<evidence type="ECO:0000313" key="13">
    <source>
        <dbReference type="Proteomes" id="UP000002573"/>
    </source>
</evidence>
<dbReference type="OrthoDB" id="372104at2157"/>
<proteinExistence type="inferred from homology"/>
<dbReference type="InterPro" id="IPR011545">
    <property type="entry name" value="DEAD/DEAH_box_helicase_dom"/>
</dbReference>
<dbReference type="SMART" id="SM00487">
    <property type="entry name" value="DEXDc"/>
    <property type="match status" value="1"/>
</dbReference>
<keyword evidence="13" id="KW-1185">Reference proteome</keyword>
<dbReference type="GO" id="GO:0003677">
    <property type="term" value="F:DNA binding"/>
    <property type="evidence" value="ECO:0007669"/>
    <property type="project" value="UniProtKB-KW"/>
</dbReference>
<keyword evidence="8" id="KW-0413">Isomerase</keyword>
<reference evidence="12 13" key="2">
    <citation type="journal article" date="2011" name="Stand. Genomic Sci.">
        <title>Complete genome sequence of Staphylothermus hellenicus P8.</title>
        <authorList>
            <person name="Anderson I."/>
            <person name="Wirth R."/>
            <person name="Lucas S."/>
            <person name="Copeland A."/>
            <person name="Lapidus A."/>
            <person name="Cheng J.F."/>
            <person name="Goodwin L."/>
            <person name="Pitluck S."/>
            <person name="Davenport K."/>
            <person name="Detter J.C."/>
            <person name="Han C."/>
            <person name="Tapia R."/>
            <person name="Land M."/>
            <person name="Hauser L."/>
            <person name="Pati A."/>
            <person name="Mikhailova N."/>
            <person name="Woyke T."/>
            <person name="Klenk H.P."/>
            <person name="Kyrpides N."/>
            <person name="Ivanova N."/>
        </authorList>
    </citation>
    <scope>NUCLEOTIDE SEQUENCE [LARGE SCALE GENOMIC DNA]</scope>
    <source>
        <strain evidence="13">DSM 12710 / JCM 10830 / BK20S6-10-b1 / P8</strain>
    </source>
</reference>
<evidence type="ECO:0000256" key="6">
    <source>
        <dbReference type="ARBA" id="ARBA00023125"/>
    </source>
</evidence>
<evidence type="ECO:0000259" key="11">
    <source>
        <dbReference type="PROSITE" id="PS51194"/>
    </source>
</evidence>
<dbReference type="Pfam" id="PF00271">
    <property type="entry name" value="Helicase_C"/>
    <property type="match status" value="1"/>
</dbReference>
<sequence length="881" mass="101460">MPIEFAKHKYSDRKILSMLRPYVAEWFSKTYKKFTPPQRMAIPFIKNGYNVLISSPTGTGKTLAVFLGILDNLYAEAEKEGKLPEGVYVVYVSPLRALNNDMRRNLLKPIHGIREAAKKHGIDLPEIKVGVRTSDTSPYEKQKMIKDPPHILITTPESLAIALNAPRFRERLKNTRIIIIDEIHELANSKRGSHLSLSIERLENLAGKPLQRIGLSATIAPLVEVAKFLAGYRDDGEPRDCLIVDARFSKPIDIKVIAPVKDLVHASAEEINNAIYSTLVKLIRKHRTTLVFTNTRSATERVVYKLRKIMEKERIVDIDEIEAHHSSLSRDVRLGIEEKLKQGKLRVIVSSTSLELGIDIGYIDLVVLLSSPKSVSRLLQRIGRAGHHIRQVSKGRVIVIDRDDLVECAVLVKAAYQHKIDRVRIPKNPLDVLAQHIVGLSLEKKWDIREAYKLIKRSYSFHTLSWNDYINVLKYLSGMYGDYFEHAKVYAKIWFDENEGVFGRKRTARMIYYQNIGTIPDESKAHVFTIDGKYVGDLEEAFVEYLIPGDLFVLGGRVYEYIRSIGFKVYVKPADGARPTVPSWFSEMLPLAYDSALEVGKFRRLVAEKIMNLPRSQVIDWLRKEYRLQKYAAESIYGYIKEQLLFTGGIIPSDKLIMIEIFDEPRRRNIIVHSLFGRRVNAALSRAYAYIISNELGVNVKITVTDNGFMLAFPVRKNIDWIQAFKKLTPENIEDILKKVLRRTEMLKRRFRHCAVRSFMILRRYRDRKRSVHRLQINAEELLRAIEDLPDFPVLKETYREILEDYMHIEAAKEVLDNVRKGNIKITVIGPNNVPSPFSHSIVVHGYSDVVLMEDMRKLLRLLHERVIEYLKTRKTSLANE</sequence>
<keyword evidence="4" id="KW-0347">Helicase</keyword>
<dbReference type="RefSeq" id="WP_013143402.1">
    <property type="nucleotide sequence ID" value="NC_014205.1"/>
</dbReference>
<protein>
    <submittedName>
        <fullName evidence="12">DEAD/H associated domain protein</fullName>
    </submittedName>
</protein>
<evidence type="ECO:0000256" key="2">
    <source>
        <dbReference type="ARBA" id="ARBA00022763"/>
    </source>
</evidence>
<evidence type="ECO:0000256" key="4">
    <source>
        <dbReference type="ARBA" id="ARBA00022806"/>
    </source>
</evidence>
<dbReference type="InterPro" id="IPR027417">
    <property type="entry name" value="P-loop_NTPase"/>
</dbReference>
<feature type="domain" description="Helicase ATP-binding" evidence="10">
    <location>
        <begin position="42"/>
        <end position="237"/>
    </location>
</feature>
<evidence type="ECO:0000313" key="12">
    <source>
        <dbReference type="EMBL" id="ADI32204.1"/>
    </source>
</evidence>
<accession>D7D8V8</accession>
<dbReference type="HOGENOM" id="CLU_002025_0_0_2"/>
<dbReference type="Pfam" id="PF19306">
    <property type="entry name" value="WHD_Lhr"/>
    <property type="match status" value="1"/>
</dbReference>
<dbReference type="InterPro" id="IPR014001">
    <property type="entry name" value="Helicase_ATP-bd"/>
</dbReference>
<dbReference type="PROSITE" id="PS51192">
    <property type="entry name" value="HELICASE_ATP_BIND_1"/>
    <property type="match status" value="1"/>
</dbReference>
<evidence type="ECO:0000256" key="1">
    <source>
        <dbReference type="ARBA" id="ARBA00022741"/>
    </source>
</evidence>
<dbReference type="NCBIfam" id="NF010338">
    <property type="entry name" value="PRK13767.1"/>
    <property type="match status" value="1"/>
</dbReference>
<evidence type="ECO:0000256" key="3">
    <source>
        <dbReference type="ARBA" id="ARBA00022801"/>
    </source>
</evidence>
<evidence type="ECO:0000256" key="5">
    <source>
        <dbReference type="ARBA" id="ARBA00022840"/>
    </source>
</evidence>
<keyword evidence="5" id="KW-0067">ATP-binding</keyword>
<keyword evidence="3" id="KW-0378">Hydrolase</keyword>
<dbReference type="CDD" id="cd18796">
    <property type="entry name" value="SF2_C_LHR"/>
    <property type="match status" value="1"/>
</dbReference>
<dbReference type="Gene3D" id="3.40.50.300">
    <property type="entry name" value="P-loop containing nucleotide triphosphate hydrolases"/>
    <property type="match status" value="2"/>
</dbReference>
<evidence type="ECO:0000256" key="8">
    <source>
        <dbReference type="ARBA" id="ARBA00023235"/>
    </source>
</evidence>
<reference evidence="13" key="1">
    <citation type="submission" date="2010-05" db="EMBL/GenBank/DDBJ databases">
        <title>Complete sequence of Staphylothermus hellenicus DSM 12710.</title>
        <authorList>
            <consortium name="US DOE Joint Genome Institute"/>
            <person name="Lucas S."/>
            <person name="Copeland A."/>
            <person name="Lapidus A."/>
            <person name="Cheng J.-F."/>
            <person name="Bruce D."/>
            <person name="Goodwin L."/>
            <person name="Pitluck S."/>
            <person name="Davenport K."/>
            <person name="Detter J.C."/>
            <person name="Han C."/>
            <person name="Tapia R."/>
            <person name="Larimer F."/>
            <person name="Land M."/>
            <person name="Hauser L."/>
            <person name="Kyrpides N."/>
            <person name="Mikhailova N."/>
            <person name="Anderson I.J."/>
            <person name="Woyke T."/>
        </authorList>
    </citation>
    <scope>NUCLEOTIDE SEQUENCE [LARGE SCALE GENOMIC DNA]</scope>
    <source>
        <strain evidence="13">DSM 12710 / JCM 10830 / BK20S6-10-b1 / P8</strain>
    </source>
</reference>
<dbReference type="GO" id="GO:0004386">
    <property type="term" value="F:helicase activity"/>
    <property type="evidence" value="ECO:0007669"/>
    <property type="project" value="UniProtKB-KW"/>
</dbReference>
<dbReference type="Pfam" id="PF00270">
    <property type="entry name" value="DEAD"/>
    <property type="match status" value="1"/>
</dbReference>
<dbReference type="GO" id="GO:0005524">
    <property type="term" value="F:ATP binding"/>
    <property type="evidence" value="ECO:0007669"/>
    <property type="project" value="UniProtKB-KW"/>
</dbReference>
<dbReference type="Proteomes" id="UP000002573">
    <property type="component" value="Chromosome"/>
</dbReference>
<dbReference type="AlphaFoldDB" id="D7D8V8"/>
<comment type="similarity">
    <text evidence="9">Belongs to the Lhr helicase family. Lhr-Core subfamily.</text>
</comment>
<dbReference type="GO" id="GO:0006281">
    <property type="term" value="P:DNA repair"/>
    <property type="evidence" value="ECO:0007669"/>
    <property type="project" value="UniProtKB-KW"/>
</dbReference>
<dbReference type="STRING" id="591019.Shell_1101"/>
<dbReference type="InterPro" id="IPR001650">
    <property type="entry name" value="Helicase_C-like"/>
</dbReference>
<keyword evidence="1" id="KW-0547">Nucleotide-binding</keyword>
<dbReference type="eggNOG" id="arCOG00557">
    <property type="taxonomic scope" value="Archaea"/>
</dbReference>
<dbReference type="CDD" id="cd17922">
    <property type="entry name" value="DEXHc_LHR-like"/>
    <property type="match status" value="1"/>
</dbReference>
<dbReference type="InterPro" id="IPR052511">
    <property type="entry name" value="ATP-dep_Helicase"/>
</dbReference>
<dbReference type="KEGG" id="shc:Shell_1101"/>
<dbReference type="PIRSF" id="PIRSF037307">
    <property type="entry name" value="Lhr-like_helic_prd"/>
    <property type="match status" value="1"/>
</dbReference>
<gene>
    <name evidence="12" type="ordered locus">Shell_1101</name>
</gene>
<dbReference type="GeneID" id="9234390"/>
<dbReference type="InterPro" id="IPR013701">
    <property type="entry name" value="Lhr-like_DEAD/DEAH_assoc"/>
</dbReference>
<dbReference type="PROSITE" id="PS51194">
    <property type="entry name" value="HELICASE_CTER"/>
    <property type="match status" value="1"/>
</dbReference>
<keyword evidence="2" id="KW-0227">DNA damage</keyword>
<dbReference type="GO" id="GO:0016887">
    <property type="term" value="F:ATP hydrolysis activity"/>
    <property type="evidence" value="ECO:0007669"/>
    <property type="project" value="TreeGrafter"/>
</dbReference>
<name>D7D8V8_STAHD</name>
<dbReference type="SUPFAM" id="SSF52540">
    <property type="entry name" value="P-loop containing nucleoside triphosphate hydrolases"/>
    <property type="match status" value="1"/>
</dbReference>
<keyword evidence="7" id="KW-0234">DNA repair</keyword>
<dbReference type="SMART" id="SM00490">
    <property type="entry name" value="HELICc"/>
    <property type="match status" value="1"/>
</dbReference>
<keyword evidence="6" id="KW-0238">DNA-binding</keyword>
<evidence type="ECO:0000256" key="9">
    <source>
        <dbReference type="ARBA" id="ARBA00093467"/>
    </source>
</evidence>
<dbReference type="EMBL" id="CP002051">
    <property type="protein sequence ID" value="ADI32204.1"/>
    <property type="molecule type" value="Genomic_DNA"/>
</dbReference>
<dbReference type="PANTHER" id="PTHR47962">
    <property type="entry name" value="ATP-DEPENDENT HELICASE LHR-RELATED-RELATED"/>
    <property type="match status" value="1"/>
</dbReference>
<evidence type="ECO:0000256" key="7">
    <source>
        <dbReference type="ARBA" id="ARBA00023204"/>
    </source>
</evidence>
<dbReference type="GO" id="GO:0140097">
    <property type="term" value="F:catalytic activity, acting on DNA"/>
    <property type="evidence" value="ECO:0007669"/>
    <property type="project" value="UniProtKB-ARBA"/>
</dbReference>
<dbReference type="InterPro" id="IPR017170">
    <property type="entry name" value="Lhr-like"/>
</dbReference>
<feature type="domain" description="Helicase C-terminal" evidence="11">
    <location>
        <begin position="278"/>
        <end position="431"/>
    </location>
</feature>
<dbReference type="InterPro" id="IPR045628">
    <property type="entry name" value="Lhr_WH_dom"/>
</dbReference>